<protein>
    <submittedName>
        <fullName evidence="1">Uncharacterized protein</fullName>
    </submittedName>
</protein>
<dbReference type="EMBL" id="PP856724">
    <property type="protein sequence ID" value="XCH40779.1"/>
    <property type="molecule type" value="Genomic_DNA"/>
</dbReference>
<gene>
    <name evidence="1" type="ORF">TCZZUYSU_CDS0008</name>
</gene>
<name>A0AAU8GFN0_9CAUD</name>
<sequence length="96" mass="11178">MYINGHNPLNIDFNKVRRAMDLPEERQVKVQYIAHARLPMLHGGFLPHTFESSAKFSCPGDEFSVSQAKATLESLFINKFRARRIRWAKFEVIEID</sequence>
<organism evidence="1">
    <name type="scientific">Salmonella phage vB_SEnST11_KE25</name>
    <dbReference type="NCBI Taxonomy" id="3161176"/>
    <lineage>
        <taxon>Viruses</taxon>
        <taxon>Duplodnaviria</taxon>
        <taxon>Heunggongvirae</taxon>
        <taxon>Uroviricota</taxon>
        <taxon>Caudoviricetes</taxon>
        <taxon>Rosemountvirus</taxon>
    </lineage>
</organism>
<evidence type="ECO:0000313" key="1">
    <source>
        <dbReference type="EMBL" id="XCH40779.1"/>
    </source>
</evidence>
<proteinExistence type="predicted"/>
<reference evidence="1" key="1">
    <citation type="submission" date="2024-05" db="EMBL/GenBank/DDBJ databases">
        <authorList>
            <person name="Mugo M.M."/>
            <person name="Musyoki A.M."/>
            <person name="Makumi A.M."/>
            <person name="Mutai I."/>
            <person name="Drechsel O."/>
            <person name="Kering K.K."/>
            <person name="Muturi P."/>
            <person name="Mbae C.K."/>
            <person name="Kariuki S.M."/>
        </authorList>
    </citation>
    <scope>NUCLEOTIDE SEQUENCE</scope>
</reference>
<accession>A0AAU8GFN0</accession>